<gene>
    <name evidence="2" type="ORF">PM001_LOCUS5238</name>
</gene>
<evidence type="ECO:0000259" key="1">
    <source>
        <dbReference type="Pfam" id="PF22936"/>
    </source>
</evidence>
<dbReference type="Proteomes" id="UP001162060">
    <property type="component" value="Unassembled WGS sequence"/>
</dbReference>
<reference evidence="2" key="1">
    <citation type="submission" date="2024-01" db="EMBL/GenBank/DDBJ databases">
        <authorList>
            <person name="Webb A."/>
        </authorList>
    </citation>
    <scope>NUCLEOTIDE SEQUENCE</scope>
    <source>
        <strain evidence="2">Pm1</strain>
    </source>
</reference>
<comment type="caution">
    <text evidence="2">The sequence shown here is derived from an EMBL/GenBank/DDBJ whole genome shotgun (WGS) entry which is preliminary data.</text>
</comment>
<sequence length="120" mass="13879">MTPSEEDFFEYKKLREAIQVRVADGVVMSAIGRGSIRFRCKNDTAVTVNEVLHIIRLDRRLLVVPKIVQREYNVRFDEKYCGIYKDNVLTISAKRTGSVYTLDVEYEHAKLVEHEDAGNK</sequence>
<dbReference type="InterPro" id="IPR054722">
    <property type="entry name" value="PolX-like_BBD"/>
</dbReference>
<evidence type="ECO:0000313" key="3">
    <source>
        <dbReference type="Proteomes" id="UP001162060"/>
    </source>
</evidence>
<dbReference type="Pfam" id="PF22936">
    <property type="entry name" value="Pol_BBD"/>
    <property type="match status" value="1"/>
</dbReference>
<name>A0AAV1TFQ6_9STRA</name>
<evidence type="ECO:0000313" key="2">
    <source>
        <dbReference type="EMBL" id="CAK7915625.1"/>
    </source>
</evidence>
<dbReference type="EMBL" id="CAKLBY020000043">
    <property type="protein sequence ID" value="CAK7915625.1"/>
    <property type="molecule type" value="Genomic_DNA"/>
</dbReference>
<dbReference type="AlphaFoldDB" id="A0AAV1TFQ6"/>
<organism evidence="2 3">
    <name type="scientific">Peronospora matthiolae</name>
    <dbReference type="NCBI Taxonomy" id="2874970"/>
    <lineage>
        <taxon>Eukaryota</taxon>
        <taxon>Sar</taxon>
        <taxon>Stramenopiles</taxon>
        <taxon>Oomycota</taxon>
        <taxon>Peronosporomycetes</taxon>
        <taxon>Peronosporales</taxon>
        <taxon>Peronosporaceae</taxon>
        <taxon>Peronospora</taxon>
    </lineage>
</organism>
<accession>A0AAV1TFQ6</accession>
<protein>
    <recommendedName>
        <fullName evidence="1">Retrovirus-related Pol polyprotein from transposon TNT 1-94-like beta-barrel domain-containing protein</fullName>
    </recommendedName>
</protein>
<feature type="domain" description="Retrovirus-related Pol polyprotein from transposon TNT 1-94-like beta-barrel" evidence="1">
    <location>
        <begin position="1"/>
        <end position="72"/>
    </location>
</feature>
<proteinExistence type="predicted"/>